<feature type="domain" description="Disease resistance R13L4/SHOC-2-like LRR" evidence="20">
    <location>
        <begin position="223"/>
        <end position="339"/>
    </location>
</feature>
<evidence type="ECO:0000256" key="1">
    <source>
        <dbReference type="ARBA" id="ARBA00004251"/>
    </source>
</evidence>
<evidence type="ECO:0000256" key="14">
    <source>
        <dbReference type="ARBA" id="ARBA00023170"/>
    </source>
</evidence>
<dbReference type="EC" id="2.7.11.1" evidence="2"/>
<comment type="catalytic activity">
    <reaction evidence="16">
        <text>L-threonyl-[protein] + ATP = O-phospho-L-threonyl-[protein] + ADP + H(+)</text>
        <dbReference type="Rhea" id="RHEA:46608"/>
        <dbReference type="Rhea" id="RHEA-COMP:11060"/>
        <dbReference type="Rhea" id="RHEA-COMP:11605"/>
        <dbReference type="ChEBI" id="CHEBI:15378"/>
        <dbReference type="ChEBI" id="CHEBI:30013"/>
        <dbReference type="ChEBI" id="CHEBI:30616"/>
        <dbReference type="ChEBI" id="CHEBI:61977"/>
        <dbReference type="ChEBI" id="CHEBI:456216"/>
        <dbReference type="EC" id="2.7.11.1"/>
    </reaction>
</comment>
<dbReference type="GO" id="GO:0004674">
    <property type="term" value="F:protein serine/threonine kinase activity"/>
    <property type="evidence" value="ECO:0007669"/>
    <property type="project" value="UniProtKB-EC"/>
</dbReference>
<proteinExistence type="predicted"/>
<feature type="signal peptide" evidence="18">
    <location>
        <begin position="1"/>
        <end position="29"/>
    </location>
</feature>
<evidence type="ECO:0000259" key="19">
    <source>
        <dbReference type="Pfam" id="PF08263"/>
    </source>
</evidence>
<evidence type="ECO:0000256" key="12">
    <source>
        <dbReference type="ARBA" id="ARBA00022989"/>
    </source>
</evidence>
<dbReference type="Pfam" id="PF00560">
    <property type="entry name" value="LRR_1"/>
    <property type="match status" value="1"/>
</dbReference>
<dbReference type="EMBL" id="OU503037">
    <property type="protein sequence ID" value="CAI9755846.1"/>
    <property type="molecule type" value="Genomic_DNA"/>
</dbReference>
<sequence length="452" mass="49766">MSPPTVYKPFSYKFFSLLIIMEILHPVSSSTSYLDAPKKSVDSESATLLKWKVSLQNQTQYLLRTWRVETTPCQWVGIHCDTGGRVSYLNLSHSGIRGTLEDLNVSLLPNLRSLDLFNNSIYGTIPSNIGNLSKLSYLDLSENHLSGTIPPELGLLRNAKTFYLDHNNISGSIPQEICFLKHVIDLSLSSNILTGTIPTCIGNMSNLSSLFLYQNQISGTIPSSITNLTKLSWLNLYVNQLSGPIPREIGMLSSLQILRLYTNKLSGTIPSTINNCTKLANLHLGDNQLSGRIPSELGSLKFLSDLLLFMNNFSGSVPKEFDNLTHLTNLSLSVNHLTEVILGEHLGDFMSSIFTPPSQFAPSTSTSSISAVHDIFLKDVLDQRLLSPTRNVAEEVVGVALLALACINPTPQLRPTIQQVSVQLSKEKAAFRNLLPLITIGQLLNHEFSSAQ</sequence>
<keyword evidence="13" id="KW-0472">Membrane</keyword>
<evidence type="ECO:0000256" key="11">
    <source>
        <dbReference type="ARBA" id="ARBA00022840"/>
    </source>
</evidence>
<evidence type="ECO:0000313" key="21">
    <source>
        <dbReference type="EMBL" id="CAI9755846.1"/>
    </source>
</evidence>
<dbReference type="InterPro" id="IPR032675">
    <property type="entry name" value="LRR_dom_sf"/>
</dbReference>
<evidence type="ECO:0000256" key="6">
    <source>
        <dbReference type="ARBA" id="ARBA00022679"/>
    </source>
</evidence>
<evidence type="ECO:0000256" key="16">
    <source>
        <dbReference type="ARBA" id="ARBA00047899"/>
    </source>
</evidence>
<keyword evidence="8 18" id="KW-0732">Signal</keyword>
<evidence type="ECO:0000256" key="10">
    <source>
        <dbReference type="ARBA" id="ARBA00022741"/>
    </source>
</evidence>
<evidence type="ECO:0000256" key="17">
    <source>
        <dbReference type="ARBA" id="ARBA00048679"/>
    </source>
</evidence>
<dbReference type="SMART" id="SM00369">
    <property type="entry name" value="LRR_TYP"/>
    <property type="match status" value="5"/>
</dbReference>
<keyword evidence="6" id="KW-0808">Transferase</keyword>
<dbReference type="GO" id="GO:0005886">
    <property type="term" value="C:plasma membrane"/>
    <property type="evidence" value="ECO:0007669"/>
    <property type="project" value="UniProtKB-SubCell"/>
</dbReference>
<gene>
    <name evidence="21" type="ORF">FPE_LOCUS3277</name>
</gene>
<comment type="catalytic activity">
    <reaction evidence="17">
        <text>L-seryl-[protein] + ATP = O-phospho-L-seryl-[protein] + ADP + H(+)</text>
        <dbReference type="Rhea" id="RHEA:17989"/>
        <dbReference type="Rhea" id="RHEA-COMP:9863"/>
        <dbReference type="Rhea" id="RHEA-COMP:11604"/>
        <dbReference type="ChEBI" id="CHEBI:15378"/>
        <dbReference type="ChEBI" id="CHEBI:29999"/>
        <dbReference type="ChEBI" id="CHEBI:30616"/>
        <dbReference type="ChEBI" id="CHEBI:83421"/>
        <dbReference type="ChEBI" id="CHEBI:456216"/>
        <dbReference type="EC" id="2.7.11.1"/>
    </reaction>
</comment>
<dbReference type="Pfam" id="PF08263">
    <property type="entry name" value="LRRNT_2"/>
    <property type="match status" value="1"/>
</dbReference>
<evidence type="ECO:0000256" key="3">
    <source>
        <dbReference type="ARBA" id="ARBA00022475"/>
    </source>
</evidence>
<evidence type="ECO:0000256" key="8">
    <source>
        <dbReference type="ARBA" id="ARBA00022729"/>
    </source>
</evidence>
<keyword evidence="4" id="KW-0597">Phosphoprotein</keyword>
<dbReference type="InterPro" id="IPR053038">
    <property type="entry name" value="RLP_Defense"/>
</dbReference>
<evidence type="ECO:0000256" key="18">
    <source>
        <dbReference type="SAM" id="SignalP"/>
    </source>
</evidence>
<dbReference type="PANTHER" id="PTHR48064:SF6">
    <property type="entry name" value="RECEPTOR-LIKE PROTEIN KINASE 2"/>
    <property type="match status" value="1"/>
</dbReference>
<reference evidence="21" key="1">
    <citation type="submission" date="2023-05" db="EMBL/GenBank/DDBJ databases">
        <authorList>
            <person name="Huff M."/>
        </authorList>
    </citation>
    <scope>NUCLEOTIDE SEQUENCE</scope>
</reference>
<dbReference type="Gene3D" id="3.80.10.10">
    <property type="entry name" value="Ribonuclease Inhibitor"/>
    <property type="match status" value="3"/>
</dbReference>
<dbReference type="FunFam" id="3.80.10.10:FF:000400">
    <property type="entry name" value="Nuclear pore complex protein NUP107"/>
    <property type="match status" value="1"/>
</dbReference>
<evidence type="ECO:0000313" key="22">
    <source>
        <dbReference type="Proteomes" id="UP000834106"/>
    </source>
</evidence>
<keyword evidence="22" id="KW-1185">Reference proteome</keyword>
<organism evidence="21 22">
    <name type="scientific">Fraxinus pennsylvanica</name>
    <dbReference type="NCBI Taxonomy" id="56036"/>
    <lineage>
        <taxon>Eukaryota</taxon>
        <taxon>Viridiplantae</taxon>
        <taxon>Streptophyta</taxon>
        <taxon>Embryophyta</taxon>
        <taxon>Tracheophyta</taxon>
        <taxon>Spermatophyta</taxon>
        <taxon>Magnoliopsida</taxon>
        <taxon>eudicotyledons</taxon>
        <taxon>Gunneridae</taxon>
        <taxon>Pentapetalae</taxon>
        <taxon>asterids</taxon>
        <taxon>lamiids</taxon>
        <taxon>Lamiales</taxon>
        <taxon>Oleaceae</taxon>
        <taxon>Oleeae</taxon>
        <taxon>Fraxinus</taxon>
    </lineage>
</organism>
<evidence type="ECO:0000256" key="7">
    <source>
        <dbReference type="ARBA" id="ARBA00022692"/>
    </source>
</evidence>
<comment type="subcellular location">
    <subcellularLocation>
        <location evidence="1">Cell membrane</location>
        <topology evidence="1">Single-pass type I membrane protein</topology>
    </subcellularLocation>
</comment>
<keyword evidence="15" id="KW-0325">Glycoprotein</keyword>
<keyword evidence="5" id="KW-0433">Leucine-rich repeat</keyword>
<accession>A0AAD2DLL0</accession>
<dbReference type="GO" id="GO:0051707">
    <property type="term" value="P:response to other organism"/>
    <property type="evidence" value="ECO:0007669"/>
    <property type="project" value="UniProtKB-ARBA"/>
</dbReference>
<dbReference type="PANTHER" id="PTHR48064">
    <property type="entry name" value="OS01G0750400 PROTEIN"/>
    <property type="match status" value="1"/>
</dbReference>
<evidence type="ECO:0000256" key="15">
    <source>
        <dbReference type="ARBA" id="ARBA00023180"/>
    </source>
</evidence>
<keyword evidence="12" id="KW-1133">Transmembrane helix</keyword>
<dbReference type="InterPro" id="IPR055414">
    <property type="entry name" value="LRR_R13L4/SHOC2-like"/>
</dbReference>
<dbReference type="InterPro" id="IPR001611">
    <property type="entry name" value="Leu-rich_rpt"/>
</dbReference>
<dbReference type="AlphaFoldDB" id="A0AAD2DLL0"/>
<evidence type="ECO:0000256" key="2">
    <source>
        <dbReference type="ARBA" id="ARBA00012513"/>
    </source>
</evidence>
<keyword evidence="11" id="KW-0067">ATP-binding</keyword>
<dbReference type="SUPFAM" id="SSF52058">
    <property type="entry name" value="L domain-like"/>
    <property type="match status" value="1"/>
</dbReference>
<dbReference type="FunFam" id="3.80.10.10:FF:000416">
    <property type="entry name" value="Probable leucine-rich repeat receptor-like protein kinase At5g63930"/>
    <property type="match status" value="1"/>
</dbReference>
<dbReference type="Proteomes" id="UP000834106">
    <property type="component" value="Chromosome 2"/>
</dbReference>
<keyword evidence="14" id="KW-0675">Receptor</keyword>
<dbReference type="GO" id="GO:0006952">
    <property type="term" value="P:defense response"/>
    <property type="evidence" value="ECO:0007669"/>
    <property type="project" value="UniProtKB-ARBA"/>
</dbReference>
<dbReference type="GO" id="GO:0005524">
    <property type="term" value="F:ATP binding"/>
    <property type="evidence" value="ECO:0007669"/>
    <property type="project" value="UniProtKB-KW"/>
</dbReference>
<feature type="domain" description="Leucine-rich repeat-containing N-terminal plant-type" evidence="19">
    <location>
        <begin position="42"/>
        <end position="81"/>
    </location>
</feature>
<keyword evidence="7" id="KW-0812">Transmembrane</keyword>
<evidence type="ECO:0000256" key="4">
    <source>
        <dbReference type="ARBA" id="ARBA00022553"/>
    </source>
</evidence>
<dbReference type="Pfam" id="PF23598">
    <property type="entry name" value="LRR_14"/>
    <property type="match status" value="1"/>
</dbReference>
<evidence type="ECO:0000256" key="13">
    <source>
        <dbReference type="ARBA" id="ARBA00023136"/>
    </source>
</evidence>
<evidence type="ECO:0000259" key="20">
    <source>
        <dbReference type="Pfam" id="PF23598"/>
    </source>
</evidence>
<feature type="chain" id="PRO_5042102023" description="non-specific serine/threonine protein kinase" evidence="18">
    <location>
        <begin position="30"/>
        <end position="452"/>
    </location>
</feature>
<keyword evidence="10" id="KW-0547">Nucleotide-binding</keyword>
<keyword evidence="9" id="KW-0677">Repeat</keyword>
<dbReference type="InterPro" id="IPR013210">
    <property type="entry name" value="LRR_N_plant-typ"/>
</dbReference>
<evidence type="ECO:0000256" key="9">
    <source>
        <dbReference type="ARBA" id="ARBA00022737"/>
    </source>
</evidence>
<dbReference type="PROSITE" id="PS51450">
    <property type="entry name" value="LRR"/>
    <property type="match status" value="1"/>
</dbReference>
<evidence type="ECO:0000256" key="5">
    <source>
        <dbReference type="ARBA" id="ARBA00022614"/>
    </source>
</evidence>
<dbReference type="InterPro" id="IPR003591">
    <property type="entry name" value="Leu-rich_rpt_typical-subtyp"/>
</dbReference>
<dbReference type="Pfam" id="PF13855">
    <property type="entry name" value="LRR_8"/>
    <property type="match status" value="1"/>
</dbReference>
<keyword evidence="3" id="KW-1003">Cell membrane</keyword>
<name>A0AAD2DLL0_9LAMI</name>
<protein>
    <recommendedName>
        <fullName evidence="2">non-specific serine/threonine protein kinase</fullName>
        <ecNumber evidence="2">2.7.11.1</ecNumber>
    </recommendedName>
</protein>